<feature type="domain" description="4Fe-4S ferredoxin-type" evidence="10">
    <location>
        <begin position="340"/>
        <end position="372"/>
    </location>
</feature>
<dbReference type="PROSITE" id="PS51379">
    <property type="entry name" value="4FE4S_FER_2"/>
    <property type="match status" value="1"/>
</dbReference>
<evidence type="ECO:0000313" key="11">
    <source>
        <dbReference type="EMBL" id="CAI83513.1"/>
    </source>
</evidence>
<organism evidence="11 12">
    <name type="scientific">Dehalococcoides mccartyi (strain CBDB1)</name>
    <dbReference type="NCBI Taxonomy" id="255470"/>
    <lineage>
        <taxon>Bacteria</taxon>
        <taxon>Bacillati</taxon>
        <taxon>Chloroflexota</taxon>
        <taxon>Dehalococcoidia</taxon>
        <taxon>Dehalococcoidales</taxon>
        <taxon>Dehalococcoidaceae</taxon>
        <taxon>Dehalococcoides</taxon>
    </lineage>
</organism>
<keyword evidence="8" id="KW-0472">Membrane</keyword>
<dbReference type="GO" id="GO:0005886">
    <property type="term" value="C:plasma membrane"/>
    <property type="evidence" value="ECO:0007669"/>
    <property type="project" value="UniProtKB-SubCell"/>
</dbReference>
<sequence length="482" mass="53544">MRGFHSSVSRREFMKVLGLGTAGLGAIAASAPVFNDLDEIVSSGGKWKRPWWVKEVDNPTMEVDWSLINGSAPNENSEGLHHWQVMAKYLGQDEALRLLAQGQEDKINGILANRPGCTLRDCALNTGGGKHGEITWEGPQTLTPEQMGVPRWEGTPEENSRMLRSAMRHYGAGEFGVVEVDQNIKKLLYLKDGSRLFITPQGVQGYDRPFHYEFKDIDEGYVDDANSAFVLPNKAKYLVTYTVEMPRELFRTSQSDLSNQGSSSRYRRQQEVINCTQGFLRSIGYRGYGTGPFPNGICPSPASATLSGLGEMDRKNQCTLPDLGVNVGLFKFFTDLPLVVTKPIDAGIFRFCHTCKKCAETCPSQSIMYEDEPTWETPGNWATTGHKAFFKHEVSCQTLRNSSGVACQTCMGVCVFNVNTAASVHEFVKTTIATTSIFNGFLWQADKFFGYGLHDAEEWWDLDLPIYGIDSTRGAYDGGYAK</sequence>
<keyword evidence="7" id="KW-0411">Iron-sulfur</keyword>
<dbReference type="PROSITE" id="PS00198">
    <property type="entry name" value="4FE4S_FER_1"/>
    <property type="match status" value="1"/>
</dbReference>
<comment type="subcellular location">
    <subcellularLocation>
        <location evidence="1">Cell membrane</location>
    </subcellularLocation>
</comment>
<keyword evidence="2" id="KW-1003">Cell membrane</keyword>
<evidence type="ECO:0000256" key="3">
    <source>
        <dbReference type="ARBA" id="ARBA00022485"/>
    </source>
</evidence>
<dbReference type="NCBIfam" id="TIGR02486">
    <property type="entry name" value="RDH"/>
    <property type="match status" value="1"/>
</dbReference>
<keyword evidence="6" id="KW-0408">Iron</keyword>
<keyword evidence="3" id="KW-0004">4Fe-4S</keyword>
<dbReference type="Pfam" id="PF13486">
    <property type="entry name" value="Dehalogenase"/>
    <property type="match status" value="1"/>
</dbReference>
<evidence type="ECO:0000256" key="7">
    <source>
        <dbReference type="ARBA" id="ARBA00023014"/>
    </source>
</evidence>
<evidence type="ECO:0000256" key="2">
    <source>
        <dbReference type="ARBA" id="ARBA00022475"/>
    </source>
</evidence>
<proteinExistence type="predicted"/>
<keyword evidence="12" id="KW-1185">Reference proteome</keyword>
<accession>A0A916KN63</accession>
<evidence type="ECO:0000259" key="10">
    <source>
        <dbReference type="PROSITE" id="PS51379"/>
    </source>
</evidence>
<keyword evidence="4" id="KW-0479">Metal-binding</keyword>
<dbReference type="InterPro" id="IPR006311">
    <property type="entry name" value="TAT_signal"/>
</dbReference>
<dbReference type="SUPFAM" id="SSF54862">
    <property type="entry name" value="4Fe-4S ferredoxins"/>
    <property type="match status" value="1"/>
</dbReference>
<evidence type="ECO:0000313" key="12">
    <source>
        <dbReference type="Proteomes" id="UP000000433"/>
    </source>
</evidence>
<evidence type="ECO:0000256" key="1">
    <source>
        <dbReference type="ARBA" id="ARBA00004236"/>
    </source>
</evidence>
<dbReference type="GO" id="GO:0046872">
    <property type="term" value="F:metal ion binding"/>
    <property type="evidence" value="ECO:0007669"/>
    <property type="project" value="UniProtKB-KW"/>
</dbReference>
<gene>
    <name evidence="11" type="primary">rdhA</name>
    <name evidence="11" type="ordered locus">cbdbA1491</name>
</gene>
<evidence type="ECO:0000256" key="4">
    <source>
        <dbReference type="ARBA" id="ARBA00022723"/>
    </source>
</evidence>
<name>A0A916KN63_DEHMC</name>
<reference evidence="11 12" key="1">
    <citation type="journal article" date="2005" name="Nat. Biotechnol.">
        <title>Genome sequence of the chlorinated compound-respiring bacterium Dehalococcoides species strain CBDB1.</title>
        <authorList>
            <person name="Kube M."/>
            <person name="Beck A."/>
            <person name="Zinder S.H."/>
            <person name="Kuhl H."/>
            <person name="Reinhardt R."/>
            <person name="Adrian L."/>
        </authorList>
    </citation>
    <scope>NUCLEOTIDE SEQUENCE [LARGE SCALE GENOMIC DNA]</scope>
    <source>
        <strain evidence="11 12">CBDB1</strain>
    </source>
</reference>
<evidence type="ECO:0000256" key="5">
    <source>
        <dbReference type="ARBA" id="ARBA00022729"/>
    </source>
</evidence>
<evidence type="ECO:0000256" key="8">
    <source>
        <dbReference type="ARBA" id="ARBA00023136"/>
    </source>
</evidence>
<dbReference type="Proteomes" id="UP000000433">
    <property type="component" value="Chromosome"/>
</dbReference>
<keyword evidence="5" id="KW-0732">Signal</keyword>
<dbReference type="InterPro" id="IPR028894">
    <property type="entry name" value="RDH_dom"/>
</dbReference>
<dbReference type="InterPro" id="IPR012832">
    <property type="entry name" value="RDH"/>
</dbReference>
<dbReference type="KEGG" id="deh:cbdbA1491"/>
<dbReference type="EMBL" id="AJ965256">
    <property type="protein sequence ID" value="CAI83513.1"/>
    <property type="molecule type" value="Genomic_DNA"/>
</dbReference>
<dbReference type="GO" id="GO:0051539">
    <property type="term" value="F:4 iron, 4 sulfur cluster binding"/>
    <property type="evidence" value="ECO:0007669"/>
    <property type="project" value="UniProtKB-KW"/>
</dbReference>
<dbReference type="InterPro" id="IPR017896">
    <property type="entry name" value="4Fe4S_Fe-S-bd"/>
</dbReference>
<comment type="cofactor">
    <cofactor evidence="9">
        <name>corrinoid</name>
        <dbReference type="ChEBI" id="CHEBI:33913"/>
    </cofactor>
</comment>
<dbReference type="InterPro" id="IPR017900">
    <property type="entry name" value="4Fe4S_Fe_S_CS"/>
</dbReference>
<dbReference type="RefSeq" id="WP_011309857.1">
    <property type="nucleotide sequence ID" value="NC_007356.1"/>
</dbReference>
<dbReference type="AlphaFoldDB" id="A0A916KN63"/>
<dbReference type="PROSITE" id="PS51318">
    <property type="entry name" value="TAT"/>
    <property type="match status" value="1"/>
</dbReference>
<evidence type="ECO:0000256" key="9">
    <source>
        <dbReference type="ARBA" id="ARBA00029374"/>
    </source>
</evidence>
<protein>
    <submittedName>
        <fullName evidence="11">Reductive dehalogenase</fullName>
    </submittedName>
</protein>
<evidence type="ECO:0000256" key="6">
    <source>
        <dbReference type="ARBA" id="ARBA00023004"/>
    </source>
</evidence>